<organism evidence="2 3">
    <name type="scientific">Dawidia soli</name>
    <dbReference type="NCBI Taxonomy" id="2782352"/>
    <lineage>
        <taxon>Bacteria</taxon>
        <taxon>Pseudomonadati</taxon>
        <taxon>Bacteroidota</taxon>
        <taxon>Cytophagia</taxon>
        <taxon>Cytophagales</taxon>
        <taxon>Chryseotaleaceae</taxon>
        <taxon>Dawidia</taxon>
    </lineage>
</organism>
<keyword evidence="3" id="KW-1185">Reference proteome</keyword>
<dbReference type="RefSeq" id="WP_254091227.1">
    <property type="nucleotide sequence ID" value="NZ_JAHESC010000022.1"/>
</dbReference>
<proteinExistence type="predicted"/>
<comment type="caution">
    <text evidence="2">The sequence shown here is derived from an EMBL/GenBank/DDBJ whole genome shotgun (WGS) entry which is preliminary data.</text>
</comment>
<keyword evidence="1" id="KW-0812">Transmembrane</keyword>
<dbReference type="Proteomes" id="UP001319180">
    <property type="component" value="Unassembled WGS sequence"/>
</dbReference>
<gene>
    <name evidence="2" type="ORF">KK078_15620</name>
</gene>
<dbReference type="EMBL" id="JAHESC010000022">
    <property type="protein sequence ID" value="MBT1687998.1"/>
    <property type="molecule type" value="Genomic_DNA"/>
</dbReference>
<evidence type="ECO:0000313" key="2">
    <source>
        <dbReference type="EMBL" id="MBT1687998.1"/>
    </source>
</evidence>
<feature type="transmembrane region" description="Helical" evidence="1">
    <location>
        <begin position="225"/>
        <end position="242"/>
    </location>
</feature>
<dbReference type="GO" id="GO:0015035">
    <property type="term" value="F:protein-disulfide reductase activity"/>
    <property type="evidence" value="ECO:0007669"/>
    <property type="project" value="InterPro"/>
</dbReference>
<keyword evidence="1" id="KW-0472">Membrane</keyword>
<feature type="transmembrane region" description="Helical" evidence="1">
    <location>
        <begin position="165"/>
        <end position="186"/>
    </location>
</feature>
<accession>A0AAP2GJI1</accession>
<reference evidence="2 3" key="1">
    <citation type="submission" date="2021-05" db="EMBL/GenBank/DDBJ databases">
        <title>A Polyphasic approach of four new species of the genus Ohtaekwangia: Ohtaekwangia histidinii sp. nov., Ohtaekwangia cretensis sp. nov., Ohtaekwangia indiensis sp. nov., Ohtaekwangia reichenbachii sp. nov. from diverse environment.</title>
        <authorList>
            <person name="Octaviana S."/>
        </authorList>
    </citation>
    <scope>NUCLEOTIDE SEQUENCE [LARGE SCALE GENOMIC DNA]</scope>
    <source>
        <strain evidence="2 3">PWU37</strain>
    </source>
</reference>
<protein>
    <submittedName>
        <fullName evidence="2">DUF393 domain-containing protein</fullName>
    </submittedName>
</protein>
<evidence type="ECO:0000256" key="1">
    <source>
        <dbReference type="SAM" id="Phobius"/>
    </source>
</evidence>
<evidence type="ECO:0000313" key="3">
    <source>
        <dbReference type="Proteomes" id="UP001319180"/>
    </source>
</evidence>
<dbReference type="InterPro" id="IPR007263">
    <property type="entry name" value="DCC1-like"/>
</dbReference>
<feature type="transmembrane region" description="Helical" evidence="1">
    <location>
        <begin position="135"/>
        <end position="153"/>
    </location>
</feature>
<feature type="transmembrane region" description="Helical" evidence="1">
    <location>
        <begin position="198"/>
        <end position="219"/>
    </location>
</feature>
<feature type="transmembrane region" description="Helical" evidence="1">
    <location>
        <begin position="249"/>
        <end position="268"/>
    </location>
</feature>
<keyword evidence="1" id="KW-1133">Transmembrane helix</keyword>
<sequence>MKTLEDHTILYDNECPLCVTYTRAFVSTGMLDEAGRKSYNESVGKIDGVDWDRARNEIALVNHRDHTVAYGADAIVAVLANRFPALRLFTRVRLLRWLMSKLYSFISYNRKVVAPGKVFEGAASCTPSMHYGYRWAYILLTWFIASLVLANYTRLLVPLVPASTFGREFLVCGGQLVFQGFAVWMLHRQRFVHYLGNMMTVSLLGALLLLPAFFLHGMITSPVPYTIYFITVVAIMFLEHYRRVKILELPWVVCFTWVLYRFIVLGIIL</sequence>
<dbReference type="AlphaFoldDB" id="A0AAP2GJI1"/>
<dbReference type="Pfam" id="PF04134">
    <property type="entry name" value="DCC1-like"/>
    <property type="match status" value="1"/>
</dbReference>
<name>A0AAP2GJI1_9BACT</name>